<dbReference type="EMBL" id="CP136051">
    <property type="protein sequence ID" value="WOK07904.1"/>
    <property type="molecule type" value="Genomic_DNA"/>
</dbReference>
<organism evidence="2 3">
    <name type="scientific">Imperialibacter roseus</name>
    <dbReference type="NCBI Taxonomy" id="1324217"/>
    <lineage>
        <taxon>Bacteria</taxon>
        <taxon>Pseudomonadati</taxon>
        <taxon>Bacteroidota</taxon>
        <taxon>Cytophagia</taxon>
        <taxon>Cytophagales</taxon>
        <taxon>Flammeovirgaceae</taxon>
        <taxon>Imperialibacter</taxon>
    </lineage>
</organism>
<protein>
    <submittedName>
        <fullName evidence="2">Uncharacterized protein</fullName>
    </submittedName>
</protein>
<accession>A0ABZ0IUS6</accession>
<dbReference type="RefSeq" id="WP_317490553.1">
    <property type="nucleotide sequence ID" value="NZ_CP136051.1"/>
</dbReference>
<keyword evidence="1" id="KW-0175">Coiled coil</keyword>
<gene>
    <name evidence="2" type="ORF">RT717_04585</name>
</gene>
<evidence type="ECO:0000313" key="2">
    <source>
        <dbReference type="EMBL" id="WOK07904.1"/>
    </source>
</evidence>
<dbReference type="Proteomes" id="UP001302349">
    <property type="component" value="Chromosome"/>
</dbReference>
<proteinExistence type="predicted"/>
<sequence length="193" mass="21791">MNDLWGLYDEEDKALHAFKTKAQQDNISRKDLAQFIDSYQDLLIQSKVITKVSDKLQSKLNKANERIIEQNEEIVEKNMLLESTIGQLVKAQVGKKASTIIFTVAVVMFLSEEVFLGEAIAVIVHIQYLDLVIKGCIAFGLKFLEGGLETFFMKKEQIKIVKGNNGDVPELENKFKLPNIKISPSIGKLLFTK</sequence>
<name>A0ABZ0IUS6_9BACT</name>
<evidence type="ECO:0000256" key="1">
    <source>
        <dbReference type="SAM" id="Coils"/>
    </source>
</evidence>
<feature type="coiled-coil region" evidence="1">
    <location>
        <begin position="53"/>
        <end position="80"/>
    </location>
</feature>
<keyword evidence="3" id="KW-1185">Reference proteome</keyword>
<reference evidence="2 3" key="1">
    <citation type="journal article" date="2023" name="Microbiol. Resour. Announc.">
        <title>Complete Genome Sequence of Imperialibacter roseus strain P4T.</title>
        <authorList>
            <person name="Tizabi D.R."/>
            <person name="Bachvaroff T."/>
            <person name="Hill R.T."/>
        </authorList>
    </citation>
    <scope>NUCLEOTIDE SEQUENCE [LARGE SCALE GENOMIC DNA]</scope>
    <source>
        <strain evidence="2 3">P4T</strain>
    </source>
</reference>
<evidence type="ECO:0000313" key="3">
    <source>
        <dbReference type="Proteomes" id="UP001302349"/>
    </source>
</evidence>